<dbReference type="Proteomes" id="UP000586252">
    <property type="component" value="Unassembled WGS sequence"/>
</dbReference>
<comment type="caution">
    <text evidence="1">The sequence shown here is derived from an EMBL/GenBank/DDBJ whole genome shotgun (WGS) entry which is preliminary data.</text>
</comment>
<proteinExistence type="predicted"/>
<dbReference type="GeneID" id="45736697"/>
<dbReference type="EMBL" id="JAAQYI010000013">
    <property type="protein sequence ID" value="NNA81627.1"/>
    <property type="molecule type" value="Genomic_DNA"/>
</dbReference>
<accession>A0A7Y1MGZ0</accession>
<organism evidence="1 2">
    <name type="scientific">Pseudomonas lactis</name>
    <dbReference type="NCBI Taxonomy" id="1615674"/>
    <lineage>
        <taxon>Bacteria</taxon>
        <taxon>Pseudomonadati</taxon>
        <taxon>Pseudomonadota</taxon>
        <taxon>Gammaproteobacteria</taxon>
        <taxon>Pseudomonadales</taxon>
        <taxon>Pseudomonadaceae</taxon>
        <taxon>Pseudomonas</taxon>
    </lineage>
</organism>
<reference evidence="1 2" key="1">
    <citation type="journal article" date="2020" name="Front. Microbiol.">
        <title>Genetic Organization of the aprX-lipA2 Operon Affects the Proteolytic Potential of Pseudomonas Species in Milk.</title>
        <authorList>
            <person name="Maier C."/>
            <person name="Huptas C."/>
            <person name="von Neubeck M."/>
            <person name="Scherer S."/>
            <person name="Wenning M."/>
            <person name="Lucking G."/>
        </authorList>
    </citation>
    <scope>NUCLEOTIDE SEQUENCE [LARGE SCALE GENOMIC DNA]</scope>
    <source>
        <strain evidence="1 2">WS 5404</strain>
    </source>
</reference>
<evidence type="ECO:0000313" key="1">
    <source>
        <dbReference type="EMBL" id="NNA81627.1"/>
    </source>
</evidence>
<name>A0A7Y1MGZ0_9PSED</name>
<dbReference type="AlphaFoldDB" id="A0A7Y1MGZ0"/>
<gene>
    <name evidence="1" type="ORF">HBO30_23210</name>
</gene>
<protein>
    <submittedName>
        <fullName evidence="1">Uncharacterized protein</fullName>
    </submittedName>
</protein>
<evidence type="ECO:0000313" key="2">
    <source>
        <dbReference type="Proteomes" id="UP000586252"/>
    </source>
</evidence>
<sequence>MTALRRTTKIRGAPMRPLDLQTICDKCGYSRAHGNHDKCSKARQAEMAELRAREKQS</sequence>
<dbReference type="RefSeq" id="WP_167348435.1">
    <property type="nucleotide sequence ID" value="NZ_JAAQYI010000013.1"/>
</dbReference>